<gene>
    <name evidence="7" type="primary">Tspan11_2</name>
    <name evidence="7" type="ORF">B7P43_G12719</name>
</gene>
<sequence>MKWTELNIGKAVLVCCNLVFLLSGLALVVVGAVLLTDVPRVLLSRLLGSNHMPTHPLFYYMALGLMGTGLLVCATGVLGFWAACLHSHCLLALFLFLLVVLLLGESSVGVLAVVCPEYVGVTVTVTRLAESLQRAYGVPGKEQFTAAVDLAQTLFQCCGMSGAVDYDVSWWRLRELGQPDLFVPRSCCLLSNAPGDLKAFLDPHPLNMSACQSLDQSLYQMARHTEGCFAQLEGWFRYHTTLFLAVGSGLVLVELSVLLSAILVCLKLPKYISESQSPGLKST</sequence>
<evidence type="ECO:0000256" key="2">
    <source>
        <dbReference type="ARBA" id="ARBA00006840"/>
    </source>
</evidence>
<dbReference type="SUPFAM" id="SSF48652">
    <property type="entry name" value="Tetraspanin"/>
    <property type="match status" value="1"/>
</dbReference>
<keyword evidence="8" id="KW-1185">Reference proteome</keyword>
<dbReference type="InterPro" id="IPR018499">
    <property type="entry name" value="Tetraspanin/Peripherin"/>
</dbReference>
<dbReference type="Pfam" id="PF00335">
    <property type="entry name" value="Tetraspanin"/>
    <property type="match status" value="1"/>
</dbReference>
<dbReference type="InterPro" id="IPR000301">
    <property type="entry name" value="Tetraspanin_animals"/>
</dbReference>
<accession>A0A2J7PZ38</accession>
<name>A0A2J7PZ38_9NEOP</name>
<evidence type="ECO:0000256" key="3">
    <source>
        <dbReference type="ARBA" id="ARBA00022692"/>
    </source>
</evidence>
<feature type="transmembrane region" description="Helical" evidence="6">
    <location>
        <begin position="12"/>
        <end position="35"/>
    </location>
</feature>
<dbReference type="PIRSF" id="PIRSF002419">
    <property type="entry name" value="Tetraspanin"/>
    <property type="match status" value="1"/>
</dbReference>
<keyword evidence="3 6" id="KW-0812">Transmembrane</keyword>
<keyword evidence="4 6" id="KW-1133">Transmembrane helix</keyword>
<dbReference type="EMBL" id="NEVH01020341">
    <property type="protein sequence ID" value="PNF21603.1"/>
    <property type="molecule type" value="Genomic_DNA"/>
</dbReference>
<dbReference type="OrthoDB" id="5870230at2759"/>
<protein>
    <recommendedName>
        <fullName evidence="6">Tetraspanin</fullName>
    </recommendedName>
</protein>
<dbReference type="AlphaFoldDB" id="A0A2J7PZ38"/>
<comment type="subcellular location">
    <subcellularLocation>
        <location evidence="1 6">Membrane</location>
        <topology evidence="1 6">Multi-pass membrane protein</topology>
    </subcellularLocation>
</comment>
<dbReference type="Gene3D" id="1.10.1450.10">
    <property type="entry name" value="Tetraspanin"/>
    <property type="match status" value="1"/>
</dbReference>
<reference evidence="7 8" key="1">
    <citation type="submission" date="2017-12" db="EMBL/GenBank/DDBJ databases">
        <title>Hemimetabolous genomes reveal molecular basis of termite eusociality.</title>
        <authorList>
            <person name="Harrison M.C."/>
            <person name="Jongepier E."/>
            <person name="Robertson H.M."/>
            <person name="Arning N."/>
            <person name="Bitard-Feildel T."/>
            <person name="Chao H."/>
            <person name="Childers C.P."/>
            <person name="Dinh H."/>
            <person name="Doddapaneni H."/>
            <person name="Dugan S."/>
            <person name="Gowin J."/>
            <person name="Greiner C."/>
            <person name="Han Y."/>
            <person name="Hu H."/>
            <person name="Hughes D.S.T."/>
            <person name="Huylmans A.-K."/>
            <person name="Kemena C."/>
            <person name="Kremer L.P.M."/>
            <person name="Lee S.L."/>
            <person name="Lopez-Ezquerra A."/>
            <person name="Mallet L."/>
            <person name="Monroy-Kuhn J.M."/>
            <person name="Moser A."/>
            <person name="Murali S.C."/>
            <person name="Muzny D.M."/>
            <person name="Otani S."/>
            <person name="Piulachs M.-D."/>
            <person name="Poelchau M."/>
            <person name="Qu J."/>
            <person name="Schaub F."/>
            <person name="Wada-Katsumata A."/>
            <person name="Worley K.C."/>
            <person name="Xie Q."/>
            <person name="Ylla G."/>
            <person name="Poulsen M."/>
            <person name="Gibbs R.A."/>
            <person name="Schal C."/>
            <person name="Richards S."/>
            <person name="Belles X."/>
            <person name="Korb J."/>
            <person name="Bornberg-Bauer E."/>
        </authorList>
    </citation>
    <scope>NUCLEOTIDE SEQUENCE [LARGE SCALE GENOMIC DNA]</scope>
    <source>
        <tissue evidence="7">Whole body</tissue>
    </source>
</reference>
<keyword evidence="5 6" id="KW-0472">Membrane</keyword>
<dbReference type="Proteomes" id="UP000235965">
    <property type="component" value="Unassembled WGS sequence"/>
</dbReference>
<evidence type="ECO:0000313" key="8">
    <source>
        <dbReference type="Proteomes" id="UP000235965"/>
    </source>
</evidence>
<evidence type="ECO:0000256" key="1">
    <source>
        <dbReference type="ARBA" id="ARBA00004141"/>
    </source>
</evidence>
<feature type="transmembrane region" description="Helical" evidence="6">
    <location>
        <begin position="242"/>
        <end position="266"/>
    </location>
</feature>
<dbReference type="PANTHER" id="PTHR19282:SF428">
    <property type="entry name" value="TETRASPANIN 68C, ISOFORM A"/>
    <property type="match status" value="1"/>
</dbReference>
<evidence type="ECO:0000256" key="5">
    <source>
        <dbReference type="ARBA" id="ARBA00023136"/>
    </source>
</evidence>
<proteinExistence type="inferred from homology"/>
<dbReference type="GO" id="GO:0005886">
    <property type="term" value="C:plasma membrane"/>
    <property type="evidence" value="ECO:0007669"/>
    <property type="project" value="TreeGrafter"/>
</dbReference>
<evidence type="ECO:0000256" key="4">
    <source>
        <dbReference type="ARBA" id="ARBA00022989"/>
    </source>
</evidence>
<comment type="caution">
    <text evidence="7">The sequence shown here is derived from an EMBL/GenBank/DDBJ whole genome shotgun (WGS) entry which is preliminary data.</text>
</comment>
<organism evidence="7 8">
    <name type="scientific">Cryptotermes secundus</name>
    <dbReference type="NCBI Taxonomy" id="105785"/>
    <lineage>
        <taxon>Eukaryota</taxon>
        <taxon>Metazoa</taxon>
        <taxon>Ecdysozoa</taxon>
        <taxon>Arthropoda</taxon>
        <taxon>Hexapoda</taxon>
        <taxon>Insecta</taxon>
        <taxon>Pterygota</taxon>
        <taxon>Neoptera</taxon>
        <taxon>Polyneoptera</taxon>
        <taxon>Dictyoptera</taxon>
        <taxon>Blattodea</taxon>
        <taxon>Blattoidea</taxon>
        <taxon>Termitoidae</taxon>
        <taxon>Kalotermitidae</taxon>
        <taxon>Cryptotermitinae</taxon>
        <taxon>Cryptotermes</taxon>
    </lineage>
</organism>
<feature type="transmembrane region" description="Helical" evidence="6">
    <location>
        <begin position="57"/>
        <end position="83"/>
    </location>
</feature>
<evidence type="ECO:0000313" key="7">
    <source>
        <dbReference type="EMBL" id="PNF21603.1"/>
    </source>
</evidence>
<evidence type="ECO:0000256" key="6">
    <source>
        <dbReference type="RuleBase" id="RU361218"/>
    </source>
</evidence>
<dbReference type="PANTHER" id="PTHR19282">
    <property type="entry name" value="TETRASPANIN"/>
    <property type="match status" value="1"/>
</dbReference>
<comment type="similarity">
    <text evidence="2 6">Belongs to the tetraspanin (TM4SF) family.</text>
</comment>
<feature type="transmembrane region" description="Helical" evidence="6">
    <location>
        <begin position="90"/>
        <end position="114"/>
    </location>
</feature>
<dbReference type="InterPro" id="IPR008952">
    <property type="entry name" value="Tetraspanin_EC2_sf"/>
</dbReference>
<dbReference type="PRINTS" id="PR00259">
    <property type="entry name" value="TMFOUR"/>
</dbReference>